<evidence type="ECO:0000313" key="3">
    <source>
        <dbReference type="Proteomes" id="UP000050794"/>
    </source>
</evidence>
<evidence type="ECO:0000313" key="4">
    <source>
        <dbReference type="WBParaSite" id="TCNE_0000714301-mRNA-1"/>
    </source>
</evidence>
<keyword evidence="3" id="KW-1185">Reference proteome</keyword>
<accession>A0A183UF73</accession>
<sequence length="67" mass="7301">MASSGQPPLAQADGAGAQHFIRPAVSAVNSDPNGRTKKNRPREHFCRDAIRLNLKLPLVKMAFMNSD</sequence>
<dbReference type="WBParaSite" id="TCNE_0000714301-mRNA-1">
    <property type="protein sequence ID" value="TCNE_0000714301-mRNA-1"/>
    <property type="gene ID" value="TCNE_0000714301"/>
</dbReference>
<proteinExistence type="predicted"/>
<organism evidence="3 4">
    <name type="scientific">Toxocara canis</name>
    <name type="common">Canine roundworm</name>
    <dbReference type="NCBI Taxonomy" id="6265"/>
    <lineage>
        <taxon>Eukaryota</taxon>
        <taxon>Metazoa</taxon>
        <taxon>Ecdysozoa</taxon>
        <taxon>Nematoda</taxon>
        <taxon>Chromadorea</taxon>
        <taxon>Rhabditida</taxon>
        <taxon>Spirurina</taxon>
        <taxon>Ascaridomorpha</taxon>
        <taxon>Ascaridoidea</taxon>
        <taxon>Toxocaridae</taxon>
        <taxon>Toxocara</taxon>
    </lineage>
</organism>
<feature type="region of interest" description="Disordered" evidence="1">
    <location>
        <begin position="1"/>
        <end position="43"/>
    </location>
</feature>
<dbReference type="AlphaFoldDB" id="A0A183UF73"/>
<gene>
    <name evidence="2" type="ORF">TCNE_LOCUS7143</name>
</gene>
<reference evidence="2 3" key="2">
    <citation type="submission" date="2018-11" db="EMBL/GenBank/DDBJ databases">
        <authorList>
            <consortium name="Pathogen Informatics"/>
        </authorList>
    </citation>
    <scope>NUCLEOTIDE SEQUENCE [LARGE SCALE GENOMIC DNA]</scope>
</reference>
<name>A0A183UF73_TOXCA</name>
<evidence type="ECO:0000313" key="2">
    <source>
        <dbReference type="EMBL" id="VDM38464.1"/>
    </source>
</evidence>
<dbReference type="EMBL" id="UYWY01019623">
    <property type="protein sequence ID" value="VDM38464.1"/>
    <property type="molecule type" value="Genomic_DNA"/>
</dbReference>
<protein>
    <submittedName>
        <fullName evidence="4">Transposase</fullName>
    </submittedName>
</protein>
<dbReference type="Proteomes" id="UP000050794">
    <property type="component" value="Unassembled WGS sequence"/>
</dbReference>
<reference evidence="4" key="1">
    <citation type="submission" date="2016-06" db="UniProtKB">
        <authorList>
            <consortium name="WormBaseParasite"/>
        </authorList>
    </citation>
    <scope>IDENTIFICATION</scope>
</reference>
<evidence type="ECO:0000256" key="1">
    <source>
        <dbReference type="SAM" id="MobiDB-lite"/>
    </source>
</evidence>